<dbReference type="Pfam" id="PF16472">
    <property type="entry name" value="DUF5050"/>
    <property type="match status" value="1"/>
</dbReference>
<sequence>MQVDTPSSHKSEAVAPEEEEVKWEDWLYFREDTKNTLVRMALGRQKEERVADHISQWLLEEDQILYTTQEDWESLDTSTEPLTIINELLIANLDGSEAKLLAGKESTLDVAIPYEGRQSYLRYGPLGVVDSWVYFNVSIGLSGTDASQSIIFRMHSNGEDLEEVCKLKSNDMVYSFGVIGETMYFTSGYMQDNYDLTLYQVDLETKISQVLTERGVVLGKYEEALYYEETTGDNGVNNYQINKIVSGQSENYIEKVTSIDHTSDALYFNLQEHNIYIGHKIFNEGYGEFVKYNEVYDLKKKETRVSLPDEQGFPGGGSSTKVISTKGTATYYLQYLNEWNWLSDLKVVDTSTNTETVLKKEIIEPKLIRLQMQNNQ</sequence>
<name>F2JNF5_CELLD</name>
<dbReference type="InterPro" id="IPR032485">
    <property type="entry name" value="LRP1-like_beta_prop"/>
</dbReference>
<organism evidence="2 3">
    <name type="scientific">Cellulosilyticum lentocellum (strain ATCC 49066 / DSM 5427 / NCIMB 11756 / RHM5)</name>
    <name type="common">Clostridium lentocellum</name>
    <dbReference type="NCBI Taxonomy" id="642492"/>
    <lineage>
        <taxon>Bacteria</taxon>
        <taxon>Bacillati</taxon>
        <taxon>Bacillota</taxon>
        <taxon>Clostridia</taxon>
        <taxon>Lachnospirales</taxon>
        <taxon>Cellulosilyticaceae</taxon>
        <taxon>Cellulosilyticum</taxon>
    </lineage>
</organism>
<dbReference type="Proteomes" id="UP000008467">
    <property type="component" value="Chromosome"/>
</dbReference>
<evidence type="ECO:0000313" key="2">
    <source>
        <dbReference type="EMBL" id="ADZ84731.1"/>
    </source>
</evidence>
<feature type="domain" description="Prolow-density lipoprotein receptor-related protein 1-like beta-propeller" evidence="1">
    <location>
        <begin position="126"/>
        <end position="272"/>
    </location>
</feature>
<protein>
    <recommendedName>
        <fullName evidence="1">Prolow-density lipoprotein receptor-related protein 1-like beta-propeller domain-containing protein</fullName>
    </recommendedName>
</protein>
<evidence type="ECO:0000313" key="3">
    <source>
        <dbReference type="Proteomes" id="UP000008467"/>
    </source>
</evidence>
<dbReference type="HOGENOM" id="CLU_735078_0_0_9"/>
<proteinExistence type="predicted"/>
<reference evidence="2 3" key="1">
    <citation type="journal article" date="2011" name="J. Bacteriol.">
        <title>Complete genome sequence of the cellulose-degrading bacterium Cellulosilyticum lentocellum.</title>
        <authorList>
            <consortium name="US DOE Joint Genome Institute"/>
            <person name="Miller D.A."/>
            <person name="Suen G."/>
            <person name="Bruce D."/>
            <person name="Copeland A."/>
            <person name="Cheng J.F."/>
            <person name="Detter C."/>
            <person name="Goodwin L.A."/>
            <person name="Han C.S."/>
            <person name="Hauser L.J."/>
            <person name="Land M.L."/>
            <person name="Lapidus A."/>
            <person name="Lucas S."/>
            <person name="Meincke L."/>
            <person name="Pitluck S."/>
            <person name="Tapia R."/>
            <person name="Teshima H."/>
            <person name="Woyke T."/>
            <person name="Fox B.G."/>
            <person name="Angert E.R."/>
            <person name="Currie C.R."/>
        </authorList>
    </citation>
    <scope>NUCLEOTIDE SEQUENCE [LARGE SCALE GENOMIC DNA]</scope>
    <source>
        <strain evidence="3">ATCC 49066 / DSM 5427 / NCIMB 11756 / RHM5</strain>
    </source>
</reference>
<accession>F2JNF5</accession>
<evidence type="ECO:0000259" key="1">
    <source>
        <dbReference type="Pfam" id="PF16472"/>
    </source>
</evidence>
<dbReference type="EMBL" id="CP002582">
    <property type="protein sequence ID" value="ADZ84731.1"/>
    <property type="molecule type" value="Genomic_DNA"/>
</dbReference>
<gene>
    <name evidence="2" type="ordered locus">Clole_3035</name>
</gene>
<dbReference type="AlphaFoldDB" id="F2JNF5"/>
<keyword evidence="3" id="KW-1185">Reference proteome</keyword>
<dbReference type="KEGG" id="cle:Clole_3035"/>